<feature type="compositionally biased region" description="Basic residues" evidence="1">
    <location>
        <begin position="234"/>
        <end position="254"/>
    </location>
</feature>
<gene>
    <name evidence="3" type="ORF">HXX76_011545</name>
</gene>
<evidence type="ECO:0000256" key="2">
    <source>
        <dbReference type="SAM" id="Phobius"/>
    </source>
</evidence>
<feature type="compositionally biased region" description="Basic residues" evidence="1">
    <location>
        <begin position="266"/>
        <end position="276"/>
    </location>
</feature>
<dbReference type="Proteomes" id="UP000650467">
    <property type="component" value="Unassembled WGS sequence"/>
</dbReference>
<comment type="caution">
    <text evidence="3">The sequence shown here is derived from an EMBL/GenBank/DDBJ whole genome shotgun (WGS) entry which is preliminary data.</text>
</comment>
<feature type="compositionally biased region" description="Polar residues" evidence="1">
    <location>
        <begin position="41"/>
        <end position="50"/>
    </location>
</feature>
<accession>A0A835VUJ1</accession>
<dbReference type="EMBL" id="JAEHOC010000034">
    <property type="protein sequence ID" value="KAG2428425.1"/>
    <property type="molecule type" value="Genomic_DNA"/>
</dbReference>
<dbReference type="AlphaFoldDB" id="A0A835VUJ1"/>
<keyword evidence="2" id="KW-0812">Transmembrane</keyword>
<evidence type="ECO:0000313" key="3">
    <source>
        <dbReference type="EMBL" id="KAG2428425.1"/>
    </source>
</evidence>
<protein>
    <submittedName>
        <fullName evidence="3">Uncharacterized protein</fullName>
    </submittedName>
</protein>
<evidence type="ECO:0000313" key="4">
    <source>
        <dbReference type="Proteomes" id="UP000650467"/>
    </source>
</evidence>
<feature type="region of interest" description="Disordered" evidence="1">
    <location>
        <begin position="36"/>
        <end position="61"/>
    </location>
</feature>
<feature type="region of interest" description="Disordered" evidence="1">
    <location>
        <begin position="213"/>
        <end position="276"/>
    </location>
</feature>
<keyword evidence="4" id="KW-1185">Reference proteome</keyword>
<keyword evidence="2" id="KW-0472">Membrane</keyword>
<reference evidence="3" key="1">
    <citation type="journal article" date="2020" name="bioRxiv">
        <title>Comparative genomics of Chlamydomonas.</title>
        <authorList>
            <person name="Craig R.J."/>
            <person name="Hasan A.R."/>
            <person name="Ness R.W."/>
            <person name="Keightley P.D."/>
        </authorList>
    </citation>
    <scope>NUCLEOTIDE SEQUENCE</scope>
    <source>
        <strain evidence="3">SAG 7.73</strain>
    </source>
</reference>
<organism evidence="3 4">
    <name type="scientific">Chlamydomonas incerta</name>
    <dbReference type="NCBI Taxonomy" id="51695"/>
    <lineage>
        <taxon>Eukaryota</taxon>
        <taxon>Viridiplantae</taxon>
        <taxon>Chlorophyta</taxon>
        <taxon>core chlorophytes</taxon>
        <taxon>Chlorophyceae</taxon>
        <taxon>CS clade</taxon>
        <taxon>Chlamydomonadales</taxon>
        <taxon>Chlamydomonadaceae</taxon>
        <taxon>Chlamydomonas</taxon>
    </lineage>
</organism>
<proteinExistence type="predicted"/>
<name>A0A835VUJ1_CHLIN</name>
<keyword evidence="2" id="KW-1133">Transmembrane helix</keyword>
<feature type="transmembrane region" description="Helical" evidence="2">
    <location>
        <begin position="146"/>
        <end position="169"/>
    </location>
</feature>
<evidence type="ECO:0000256" key="1">
    <source>
        <dbReference type="SAM" id="MobiDB-lite"/>
    </source>
</evidence>
<sequence>MVCVAPATGGAWTCTGSGGQELPCALGSGALGPDSWRDVLSKSQPASSRTIPPPPGDVGGAAAATQVQGADSGGGAFAFAWSAPPPPVLDAATALRISRGLPAVALADAADVRGAAGDGAAAPRNGTDGDARRGPAMFDISTTMGVVMAFIMLTIAALIAVNVVARCWLRRQQRALSRQASAEVGLLGSAPSSGQSDASVLDVVVLDDAAAAGTGGAAGTPPAAPAAPAAPAGLRRRHTHAVAGRARRAMRGRRSPASSQLGDPRQHRRRRRRQRH</sequence>